<comment type="caution">
    <text evidence="2">The sequence shown here is derived from an EMBL/GenBank/DDBJ whole genome shotgun (WGS) entry which is preliminary data.</text>
</comment>
<dbReference type="STRING" id="1037660.A0A066VAS3"/>
<organism evidence="2 3">
    <name type="scientific">Tilletiaria anomala (strain ATCC 24038 / CBS 436.72 / UBC 951)</name>
    <dbReference type="NCBI Taxonomy" id="1037660"/>
    <lineage>
        <taxon>Eukaryota</taxon>
        <taxon>Fungi</taxon>
        <taxon>Dikarya</taxon>
        <taxon>Basidiomycota</taxon>
        <taxon>Ustilaginomycotina</taxon>
        <taxon>Exobasidiomycetes</taxon>
        <taxon>Georgefischeriales</taxon>
        <taxon>Tilletiariaceae</taxon>
        <taxon>Tilletiaria</taxon>
    </lineage>
</organism>
<dbReference type="HOGENOM" id="CLU_1195588_0_0_1"/>
<feature type="domain" description="Glycosyl hydrolase family 92" evidence="1">
    <location>
        <begin position="104"/>
        <end position="187"/>
    </location>
</feature>
<dbReference type="InParanoid" id="A0A066VAS3"/>
<evidence type="ECO:0000313" key="3">
    <source>
        <dbReference type="Proteomes" id="UP000027361"/>
    </source>
</evidence>
<dbReference type="AlphaFoldDB" id="A0A066VAS3"/>
<dbReference type="GO" id="GO:0016787">
    <property type="term" value="F:hydrolase activity"/>
    <property type="evidence" value="ECO:0007669"/>
    <property type="project" value="UniProtKB-KW"/>
</dbReference>
<dbReference type="InterPro" id="IPR012939">
    <property type="entry name" value="Glyco_hydro_92"/>
</dbReference>
<protein>
    <submittedName>
        <fullName evidence="2">Glycoside hydrolase family 92 protein</fullName>
    </submittedName>
</protein>
<feature type="domain" description="Glycosyl hydrolase family 92" evidence="1">
    <location>
        <begin position="21"/>
        <end position="86"/>
    </location>
</feature>
<name>A0A066VAS3_TILAU</name>
<dbReference type="OrthoDB" id="449263at2759"/>
<proteinExistence type="predicted"/>
<keyword evidence="3" id="KW-1185">Reference proteome</keyword>
<dbReference type="Pfam" id="PF07971">
    <property type="entry name" value="Glyco_hydro_92"/>
    <property type="match status" value="2"/>
</dbReference>
<dbReference type="GeneID" id="25265729"/>
<evidence type="ECO:0000259" key="1">
    <source>
        <dbReference type="Pfam" id="PF07971"/>
    </source>
</evidence>
<reference evidence="2 3" key="1">
    <citation type="submission" date="2014-05" db="EMBL/GenBank/DDBJ databases">
        <title>Draft genome sequence of a rare smut relative, Tilletiaria anomala UBC 951.</title>
        <authorList>
            <consortium name="DOE Joint Genome Institute"/>
            <person name="Toome M."/>
            <person name="Kuo A."/>
            <person name="Henrissat B."/>
            <person name="Lipzen A."/>
            <person name="Tritt A."/>
            <person name="Yoshinaga Y."/>
            <person name="Zane M."/>
            <person name="Barry K."/>
            <person name="Grigoriev I.V."/>
            <person name="Spatafora J.W."/>
            <person name="Aimea M.C."/>
        </authorList>
    </citation>
    <scope>NUCLEOTIDE SEQUENCE [LARGE SCALE GENOMIC DNA]</scope>
    <source>
        <strain evidence="2 3">UBC 951</strain>
    </source>
</reference>
<dbReference type="Proteomes" id="UP000027361">
    <property type="component" value="Unassembled WGS sequence"/>
</dbReference>
<keyword evidence="2" id="KW-0378">Hydrolase</keyword>
<dbReference type="RefSeq" id="XP_013240367.1">
    <property type="nucleotide sequence ID" value="XM_013384913.1"/>
</dbReference>
<evidence type="ECO:0000313" key="2">
    <source>
        <dbReference type="EMBL" id="KDN37378.1"/>
    </source>
</evidence>
<dbReference type="Gene3D" id="3.30.2080.10">
    <property type="entry name" value="GH92 mannosidase domain"/>
    <property type="match status" value="1"/>
</dbReference>
<gene>
    <name evidence="2" type="ORF">K437DRAFT_265073</name>
</gene>
<sequence length="232" mass="25866">MTRICPKTAPKGAEARFRVPNFTRSLEYTTNDSALVSVAGGLHNAGDHENYLRRSANWRNIFNPNLHTLGYSCFAWPRNASGKLVPYWSDYAYKATLWGVQNRKLDNTFEKGRVNIGNEPSFLASFTYNYNVSQNHTSNVNGHPGKTDASVLPAELLWQFLGLYPYVPSPIYLIVAPHTSEMRVYLTRADYGAPLQLVKTLCLTKTSSRPPPPNSLTNGTAFGSMAAIMNTR</sequence>
<accession>A0A066VAS3</accession>
<dbReference type="Gene3D" id="1.20.1610.10">
    <property type="entry name" value="alpha-1,2-mannosidases domains"/>
    <property type="match status" value="1"/>
</dbReference>
<dbReference type="EMBL" id="JMSN01000140">
    <property type="protein sequence ID" value="KDN37378.1"/>
    <property type="molecule type" value="Genomic_DNA"/>
</dbReference>